<comment type="caution">
    <text evidence="4">The sequence shown here is derived from an EMBL/GenBank/DDBJ whole genome shotgun (WGS) entry which is preliminary data.</text>
</comment>
<gene>
    <name evidence="4" type="ORF">LHA35_21840</name>
</gene>
<organism evidence="4 5">
    <name type="scientific">Roseicella aerolata</name>
    <dbReference type="NCBI Taxonomy" id="2883479"/>
    <lineage>
        <taxon>Bacteria</taxon>
        <taxon>Pseudomonadati</taxon>
        <taxon>Pseudomonadota</taxon>
        <taxon>Alphaproteobacteria</taxon>
        <taxon>Acetobacterales</taxon>
        <taxon>Roseomonadaceae</taxon>
        <taxon>Roseicella</taxon>
    </lineage>
</organism>
<keyword evidence="5" id="KW-1185">Reference proteome</keyword>
<dbReference type="Pfam" id="PF05170">
    <property type="entry name" value="AsmA"/>
    <property type="match status" value="2"/>
</dbReference>
<feature type="domain" description="AsmA" evidence="3">
    <location>
        <begin position="490"/>
        <end position="673"/>
    </location>
</feature>
<reference evidence="4" key="1">
    <citation type="submission" date="2021-10" db="EMBL/GenBank/DDBJ databases">
        <title>Roseicella aerolatum sp. nov., isolated from aerosols of e-waste dismantling site.</title>
        <authorList>
            <person name="Qin T."/>
        </authorList>
    </citation>
    <scope>NUCLEOTIDE SEQUENCE</scope>
    <source>
        <strain evidence="4">GB24</strain>
    </source>
</reference>
<evidence type="ECO:0000313" key="5">
    <source>
        <dbReference type="Proteomes" id="UP001139311"/>
    </source>
</evidence>
<feature type="compositionally biased region" description="Pro residues" evidence="1">
    <location>
        <begin position="838"/>
        <end position="864"/>
    </location>
</feature>
<evidence type="ECO:0000256" key="2">
    <source>
        <dbReference type="SAM" id="Phobius"/>
    </source>
</evidence>
<proteinExistence type="predicted"/>
<keyword evidence="2" id="KW-0812">Transmembrane</keyword>
<dbReference type="PANTHER" id="PTHR30441">
    <property type="entry name" value="DUF748 DOMAIN-CONTAINING PROTEIN"/>
    <property type="match status" value="1"/>
</dbReference>
<name>A0A9X1LCS0_9PROT</name>
<dbReference type="Proteomes" id="UP001139311">
    <property type="component" value="Unassembled WGS sequence"/>
</dbReference>
<dbReference type="AlphaFoldDB" id="A0A9X1LCS0"/>
<evidence type="ECO:0000256" key="1">
    <source>
        <dbReference type="SAM" id="MobiDB-lite"/>
    </source>
</evidence>
<dbReference type="GO" id="GO:0005886">
    <property type="term" value="C:plasma membrane"/>
    <property type="evidence" value="ECO:0007669"/>
    <property type="project" value="TreeGrafter"/>
</dbReference>
<dbReference type="InterPro" id="IPR007844">
    <property type="entry name" value="AsmA"/>
</dbReference>
<feature type="compositionally biased region" description="Pro residues" evidence="1">
    <location>
        <begin position="153"/>
        <end position="167"/>
    </location>
</feature>
<feature type="domain" description="AsmA" evidence="3">
    <location>
        <begin position="31"/>
        <end position="195"/>
    </location>
</feature>
<feature type="compositionally biased region" description="Pro residues" evidence="1">
    <location>
        <begin position="510"/>
        <end position="528"/>
    </location>
</feature>
<feature type="region of interest" description="Disordered" evidence="1">
    <location>
        <begin position="147"/>
        <end position="174"/>
    </location>
</feature>
<feature type="transmembrane region" description="Helical" evidence="2">
    <location>
        <begin position="21"/>
        <end position="43"/>
    </location>
</feature>
<evidence type="ECO:0000313" key="4">
    <source>
        <dbReference type="EMBL" id="MCB4824378.1"/>
    </source>
</evidence>
<dbReference type="InterPro" id="IPR052894">
    <property type="entry name" value="AsmA-related"/>
</dbReference>
<dbReference type="PANTHER" id="PTHR30441:SF4">
    <property type="entry name" value="PROTEIN ASMA"/>
    <property type="match status" value="1"/>
</dbReference>
<evidence type="ECO:0000259" key="3">
    <source>
        <dbReference type="Pfam" id="PF05170"/>
    </source>
</evidence>
<sequence length="889" mass="91334">MPRETALPEPQPTPPARRRRWPWVAAAVIAVPVVAGAVFLASFDLNDQKPRIEALVKERTGRDLTLAGPIGIKLSLVPTITAEDVALSNMPTGSRPQMATIRRAELELALLPLLSRQVEVRRLRLVAPDILLETDAEGRPNWVLARPAAAPAPDRPPPGPAPAPAPAPEAARPRPALGFGRISVEEARLTWRNGISGASRTLEAPRLEAEAGDGNGPIRGRGTLALEGTPIAVEGETGPLAGLISPTPGTPWPVRGTVEAAGARFGLEGSIGRPAERRDWQATLTAEVPDTRRLVPLLPDVPIPPLRDVQARVSLADAGPGRQALTGLDVTIGSSPLDPMLPGLELARFHAALAGAEAPLRFEGEGRLNGLPLRLSGTTRSPMPPQGVAAPVPVDLTLTGAGGSATVKGIIANPQRMNGVELALAATLPDLAALTPLAGTPLPPVRDIRAEARLNERGGYRFSGGAFLRGIQVTSSAGDIAGDLTFLVAMRAGVQGALTSRRLDLDALVPPKPPEAAPAGPAAPPPAPDGRVIPDLPLPLEILRLTDSDLRLAVGELRSGGVTLRDLAAHAVIQDGRGRIDPLTVTLPGGRLSLRAAGDITANPPVVQLAALSEGIELAPLLAALRAPGGTTGRAELDLDLRGQGRDLRAVAATATGHLGLALTNGQMEAGPGSLLGRALGDLRQALPQLGALAEGGIALSCAATRWRAENGIARSEVLLLDGSLGKVGGGGTANLRDETLAMRLNLDLRLPIPGLPPLRIRAPVPLTGSFANPRPDYRQAVGRAAAGAVAEEVLRDRAGIAGEVLGALGAGRGGEGGEAAIPECGPALALARGGRPGPVPAPGAPPPAQAAPATPAPATPAPAPLRDLPRELQAPAQELLRGLFGRGR</sequence>
<dbReference type="GO" id="GO:0090313">
    <property type="term" value="P:regulation of protein targeting to membrane"/>
    <property type="evidence" value="ECO:0007669"/>
    <property type="project" value="TreeGrafter"/>
</dbReference>
<protein>
    <submittedName>
        <fullName evidence="4">AsmA family protein</fullName>
    </submittedName>
</protein>
<dbReference type="EMBL" id="JAJAQI010000041">
    <property type="protein sequence ID" value="MCB4824378.1"/>
    <property type="molecule type" value="Genomic_DNA"/>
</dbReference>
<dbReference type="RefSeq" id="WP_226612006.1">
    <property type="nucleotide sequence ID" value="NZ_JAJAQI010000041.1"/>
</dbReference>
<feature type="region of interest" description="Disordered" evidence="1">
    <location>
        <begin position="832"/>
        <end position="874"/>
    </location>
</feature>
<accession>A0A9X1LCS0</accession>
<keyword evidence="2" id="KW-0472">Membrane</keyword>
<feature type="region of interest" description="Disordered" evidence="1">
    <location>
        <begin position="509"/>
        <end position="530"/>
    </location>
</feature>
<keyword evidence="2" id="KW-1133">Transmembrane helix</keyword>